<dbReference type="AlphaFoldDB" id="A0A6B8WIX2"/>
<feature type="transmembrane region" description="Helical" evidence="5">
    <location>
        <begin position="371"/>
        <end position="393"/>
    </location>
</feature>
<feature type="transmembrane region" description="Helical" evidence="5">
    <location>
        <begin position="99"/>
        <end position="120"/>
    </location>
</feature>
<keyword evidence="8" id="KW-1185">Reference proteome</keyword>
<evidence type="ECO:0000259" key="6">
    <source>
        <dbReference type="PROSITE" id="PS50850"/>
    </source>
</evidence>
<feature type="transmembrane region" description="Helical" evidence="5">
    <location>
        <begin position="255"/>
        <end position="277"/>
    </location>
</feature>
<dbReference type="InterPro" id="IPR011701">
    <property type="entry name" value="MFS"/>
</dbReference>
<dbReference type="SUPFAM" id="SSF103473">
    <property type="entry name" value="MFS general substrate transporter"/>
    <property type="match status" value="1"/>
</dbReference>
<evidence type="ECO:0000256" key="5">
    <source>
        <dbReference type="SAM" id="Phobius"/>
    </source>
</evidence>
<keyword evidence="2 5" id="KW-0812">Transmembrane</keyword>
<feature type="transmembrane region" description="Helical" evidence="5">
    <location>
        <begin position="308"/>
        <end position="330"/>
    </location>
</feature>
<feature type="transmembrane region" description="Helical" evidence="5">
    <location>
        <begin position="218"/>
        <end position="235"/>
    </location>
</feature>
<dbReference type="GO" id="GO:0005886">
    <property type="term" value="C:plasma membrane"/>
    <property type="evidence" value="ECO:0007669"/>
    <property type="project" value="UniProtKB-SubCell"/>
</dbReference>
<sequence length="406" mass="42297">MSRRPLIPALLAVVAVFIASLNLRPGIASLGVVITDITEHFDAGGASAGVLTALPGFCFAIFGIIAVPLARKIGLTATMTGGMAVSLVGVGLRPWVGDIWVFILLSGLLVAGIAVANVLLPAWIKLHGGKNWIALTTVYTAVLGLGGALGPLSALLFHGEGAWRWVIFIWVFAAVAQLLVWIPVWLRSGNDFPASPPGVGVDGGVATQPKVSLWKSPTAVALMIFFGMQSMNAYIQMGWLPTMLIDAGVSLNKASIAIALLGAFGLLGGLVIPTMIARFRHFRFFPILFATLTIAGYLGIILAPAQGWLLWAMLLGLGGFCFPTALALIPSRTVSAVMTARLSGFVQPVGYLFAGAGPLLVGAAYDSLGGWSVILAVLCLGAVVKGAVGYLAARERSVDRELGLVS</sequence>
<keyword evidence="3 5" id="KW-1133">Transmembrane helix</keyword>
<feature type="transmembrane region" description="Helical" evidence="5">
    <location>
        <begin position="46"/>
        <end position="66"/>
    </location>
</feature>
<feature type="transmembrane region" description="Helical" evidence="5">
    <location>
        <begin position="73"/>
        <end position="93"/>
    </location>
</feature>
<dbReference type="PANTHER" id="PTHR23523">
    <property type="match status" value="1"/>
</dbReference>
<evidence type="ECO:0000313" key="8">
    <source>
        <dbReference type="Proteomes" id="UP000424462"/>
    </source>
</evidence>
<dbReference type="KEGG" id="cok:COCCU_02370"/>
<feature type="domain" description="Major facilitator superfamily (MFS) profile" evidence="6">
    <location>
        <begin position="8"/>
        <end position="397"/>
    </location>
</feature>
<name>A0A6B8WIX2_9CORY</name>
<dbReference type="EMBL" id="CP046455">
    <property type="protein sequence ID" value="QGU06428.1"/>
    <property type="molecule type" value="Genomic_DNA"/>
</dbReference>
<comment type="subcellular location">
    <subcellularLocation>
        <location evidence="1">Cell membrane</location>
        <topology evidence="1">Multi-pass membrane protein</topology>
    </subcellularLocation>
</comment>
<evidence type="ECO:0000256" key="4">
    <source>
        <dbReference type="ARBA" id="ARBA00023136"/>
    </source>
</evidence>
<dbReference type="Gene3D" id="1.20.1250.20">
    <property type="entry name" value="MFS general substrate transporter like domains"/>
    <property type="match status" value="1"/>
</dbReference>
<dbReference type="GO" id="GO:0022857">
    <property type="term" value="F:transmembrane transporter activity"/>
    <property type="evidence" value="ECO:0007669"/>
    <property type="project" value="InterPro"/>
</dbReference>
<evidence type="ECO:0000256" key="2">
    <source>
        <dbReference type="ARBA" id="ARBA00022692"/>
    </source>
</evidence>
<feature type="transmembrane region" description="Helical" evidence="5">
    <location>
        <begin position="284"/>
        <end position="302"/>
    </location>
</feature>
<evidence type="ECO:0000256" key="1">
    <source>
        <dbReference type="ARBA" id="ARBA00004651"/>
    </source>
</evidence>
<dbReference type="InterPro" id="IPR036259">
    <property type="entry name" value="MFS_trans_sf"/>
</dbReference>
<feature type="transmembrane region" description="Helical" evidence="5">
    <location>
        <begin position="342"/>
        <end position="365"/>
    </location>
</feature>
<dbReference type="InterPro" id="IPR052524">
    <property type="entry name" value="MFS_Cyanate_Porter"/>
</dbReference>
<accession>A0A6B8WIX2</accession>
<keyword evidence="4 5" id="KW-0472">Membrane</keyword>
<dbReference type="Pfam" id="PF07690">
    <property type="entry name" value="MFS_1"/>
    <property type="match status" value="1"/>
</dbReference>
<dbReference type="InterPro" id="IPR020846">
    <property type="entry name" value="MFS_dom"/>
</dbReference>
<evidence type="ECO:0000313" key="7">
    <source>
        <dbReference type="EMBL" id="QGU06428.1"/>
    </source>
</evidence>
<protein>
    <submittedName>
        <fullName evidence="7">Putative transporter YycB</fullName>
    </submittedName>
</protein>
<feature type="transmembrane region" description="Helical" evidence="5">
    <location>
        <begin position="163"/>
        <end position="186"/>
    </location>
</feature>
<dbReference type="Proteomes" id="UP000424462">
    <property type="component" value="Chromosome"/>
</dbReference>
<organism evidence="7 8">
    <name type="scientific">Corynebacterium occultum</name>
    <dbReference type="NCBI Taxonomy" id="2675219"/>
    <lineage>
        <taxon>Bacteria</taxon>
        <taxon>Bacillati</taxon>
        <taxon>Actinomycetota</taxon>
        <taxon>Actinomycetes</taxon>
        <taxon>Mycobacteriales</taxon>
        <taxon>Corynebacteriaceae</taxon>
        <taxon>Corynebacterium</taxon>
    </lineage>
</organism>
<feature type="transmembrane region" description="Helical" evidence="5">
    <location>
        <begin position="132"/>
        <end position="157"/>
    </location>
</feature>
<evidence type="ECO:0000256" key="3">
    <source>
        <dbReference type="ARBA" id="ARBA00022989"/>
    </source>
</evidence>
<dbReference type="PROSITE" id="PS50850">
    <property type="entry name" value="MFS"/>
    <property type="match status" value="1"/>
</dbReference>
<gene>
    <name evidence="7" type="primary">yycB2</name>
    <name evidence="7" type="ORF">COCCU_02370</name>
</gene>
<dbReference type="RefSeq" id="WP_231598832.1">
    <property type="nucleotide sequence ID" value="NZ_CP046455.1"/>
</dbReference>
<proteinExistence type="predicted"/>
<dbReference type="PANTHER" id="PTHR23523:SF2">
    <property type="entry name" value="2-NITROIMIDAZOLE TRANSPORTER"/>
    <property type="match status" value="1"/>
</dbReference>
<reference evidence="7 8" key="1">
    <citation type="submission" date="2019-11" db="EMBL/GenBank/DDBJ databases">
        <title>Complete genome sequence of Corynebacterium kalinowskii 1959, a novel Corynebacterium species isolated from soil of a small paddock in Vilsendorf, Germany.</title>
        <authorList>
            <person name="Schaffert L."/>
            <person name="Ruwe M."/>
            <person name="Milse J."/>
            <person name="Hanuschka K."/>
            <person name="Ortseifen V."/>
            <person name="Droste J."/>
            <person name="Brandt D."/>
            <person name="Schlueter L."/>
            <person name="Kutter Y."/>
            <person name="Vinke S."/>
            <person name="Viehoefer P."/>
            <person name="Jacob L."/>
            <person name="Luebke N.-C."/>
            <person name="Schulte-Berndt E."/>
            <person name="Hain C."/>
            <person name="Linder M."/>
            <person name="Schmidt P."/>
            <person name="Wollenschlaeger L."/>
            <person name="Luttermann T."/>
            <person name="Thieme E."/>
            <person name="Hassa J."/>
            <person name="Haak M."/>
            <person name="Wittchen M."/>
            <person name="Mentz A."/>
            <person name="Persicke M."/>
            <person name="Busche T."/>
            <person name="Ruckert C."/>
        </authorList>
    </citation>
    <scope>NUCLEOTIDE SEQUENCE [LARGE SCALE GENOMIC DNA]</scope>
    <source>
        <strain evidence="7 8">2039</strain>
    </source>
</reference>